<keyword evidence="10" id="KW-1185">Reference proteome</keyword>
<reference evidence="10" key="1">
    <citation type="journal article" date="2019" name="Int. J. Syst. Evol. Microbiol.">
        <title>The Global Catalogue of Microorganisms (GCM) 10K type strain sequencing project: providing services to taxonomists for standard genome sequencing and annotation.</title>
        <authorList>
            <consortium name="The Broad Institute Genomics Platform"/>
            <consortium name="The Broad Institute Genome Sequencing Center for Infectious Disease"/>
            <person name="Wu L."/>
            <person name="Ma J."/>
        </authorList>
    </citation>
    <scope>NUCLEOTIDE SEQUENCE [LARGE SCALE GENOMIC DNA]</scope>
    <source>
        <strain evidence="10">KCTC 52487</strain>
    </source>
</reference>
<evidence type="ECO:0000256" key="2">
    <source>
        <dbReference type="ARBA" id="ARBA00019841"/>
    </source>
</evidence>
<comment type="caution">
    <text evidence="9">The sequence shown here is derived from an EMBL/GenBank/DDBJ whole genome shotgun (WGS) entry which is preliminary data.</text>
</comment>
<evidence type="ECO:0000256" key="5">
    <source>
        <dbReference type="ARBA" id="ARBA00022839"/>
    </source>
</evidence>
<dbReference type="InterPro" id="IPR041122">
    <property type="entry name" value="RecJ_OB"/>
</dbReference>
<evidence type="ECO:0000256" key="1">
    <source>
        <dbReference type="ARBA" id="ARBA00005915"/>
    </source>
</evidence>
<dbReference type="Pfam" id="PF01368">
    <property type="entry name" value="DHH"/>
    <property type="match status" value="1"/>
</dbReference>
<organism evidence="9 10">
    <name type="scientific">Hyphobacterium vulgare</name>
    <dbReference type="NCBI Taxonomy" id="1736751"/>
    <lineage>
        <taxon>Bacteria</taxon>
        <taxon>Pseudomonadati</taxon>
        <taxon>Pseudomonadota</taxon>
        <taxon>Alphaproteobacteria</taxon>
        <taxon>Maricaulales</taxon>
        <taxon>Maricaulaceae</taxon>
        <taxon>Hyphobacterium</taxon>
    </lineage>
</organism>
<dbReference type="RefSeq" id="WP_343163624.1">
    <property type="nucleotide sequence ID" value="NZ_JBHRSV010000001.1"/>
</dbReference>
<dbReference type="Proteomes" id="UP001595379">
    <property type="component" value="Unassembled WGS sequence"/>
</dbReference>
<sequence>MAAETITAPHGAFLGVETSLAGQAWRLRIADEAQVRDIARMAGVSDLVARVLAARGVAPDAAARHLDPRLRDFFPDPSSFQDMDLAAAKIWDAVEAGRSITVFADYDVDGGTSAAQLIRWFRQVGVDAGIYVPDRINEGYGPSAEAFETLKAHGTDFVITVDCGATAGAALDAARALGLGVVVVDHHLMGADLPVADAVVNPNRLDCASGQGHLAAAGVVFVLLAALNREGRKRGSFEGHSEPDILALSDLAALGTVCDVVALSGFNRSVVTQGLKVMGCWANPGLRALAEVSGVKTAPGVYHAGFLLGPRINAGGRVGRSDLGARLLSTDDFDEAMEIAVELDRLNAERKAIEADVIEQATAQIERSGHNAGPVLVVDGPGWHPGVIGIAAGRIKDRYGRPTVVIGVENGLGKGSGRSVPGVDLGRAVSEARADGLLVAGGGHPMAAGLTIEEGRIADFTEFLNACLAPEWDKAADARALKLDGLMSPAGATQAFVDELQRAGPFGQGYSEPRFAIGPVRVAYAERVGGAHVRFSLAGESGDRVSGVAFRSADTPIGEALLGGDGQRWYAAGRIKLDEWRGRKRVEFHLEDLAATE</sequence>
<dbReference type="InterPro" id="IPR001667">
    <property type="entry name" value="DDH_dom"/>
</dbReference>
<evidence type="ECO:0000256" key="3">
    <source>
        <dbReference type="ARBA" id="ARBA00022722"/>
    </source>
</evidence>
<dbReference type="InterPro" id="IPR003156">
    <property type="entry name" value="DHHA1_dom"/>
</dbReference>
<protein>
    <recommendedName>
        <fullName evidence="2">Single-stranded-DNA-specific exonuclease RecJ</fullName>
    </recommendedName>
</protein>
<dbReference type="InterPro" id="IPR004610">
    <property type="entry name" value="RecJ"/>
</dbReference>
<keyword evidence="3" id="KW-0540">Nuclease</keyword>
<evidence type="ECO:0000313" key="9">
    <source>
        <dbReference type="EMBL" id="MFC2924664.1"/>
    </source>
</evidence>
<evidence type="ECO:0000313" key="10">
    <source>
        <dbReference type="Proteomes" id="UP001595379"/>
    </source>
</evidence>
<evidence type="ECO:0000259" key="7">
    <source>
        <dbReference type="Pfam" id="PF02272"/>
    </source>
</evidence>
<evidence type="ECO:0000259" key="6">
    <source>
        <dbReference type="Pfam" id="PF01368"/>
    </source>
</evidence>
<feature type="domain" description="DDH" evidence="6">
    <location>
        <begin position="100"/>
        <end position="232"/>
    </location>
</feature>
<dbReference type="EMBL" id="JBHRSV010000001">
    <property type="protein sequence ID" value="MFC2924664.1"/>
    <property type="molecule type" value="Genomic_DNA"/>
</dbReference>
<keyword evidence="5 9" id="KW-0269">Exonuclease</keyword>
<dbReference type="NCBIfam" id="TIGR00644">
    <property type="entry name" value="recJ"/>
    <property type="match status" value="1"/>
</dbReference>
<proteinExistence type="inferred from homology"/>
<gene>
    <name evidence="9" type="primary">recJ</name>
    <name evidence="9" type="ORF">ACFOOR_00945</name>
</gene>
<comment type="similarity">
    <text evidence="1">Belongs to the RecJ family.</text>
</comment>
<dbReference type="InterPro" id="IPR051673">
    <property type="entry name" value="SSDNA_exonuclease_RecJ"/>
</dbReference>
<dbReference type="SUPFAM" id="SSF64182">
    <property type="entry name" value="DHH phosphoesterases"/>
    <property type="match status" value="1"/>
</dbReference>
<evidence type="ECO:0000259" key="8">
    <source>
        <dbReference type="Pfam" id="PF17768"/>
    </source>
</evidence>
<name>A0ABV6ZTF1_9PROT</name>
<dbReference type="InterPro" id="IPR038763">
    <property type="entry name" value="DHH_sf"/>
</dbReference>
<feature type="domain" description="RecJ OB" evidence="8">
    <location>
        <begin position="484"/>
        <end position="592"/>
    </location>
</feature>
<dbReference type="PANTHER" id="PTHR30255:SF2">
    <property type="entry name" value="SINGLE-STRANDED-DNA-SPECIFIC EXONUCLEASE RECJ"/>
    <property type="match status" value="1"/>
</dbReference>
<dbReference type="Gene3D" id="3.10.310.30">
    <property type="match status" value="1"/>
</dbReference>
<dbReference type="Pfam" id="PF17768">
    <property type="entry name" value="RecJ_OB"/>
    <property type="match status" value="1"/>
</dbReference>
<dbReference type="PANTHER" id="PTHR30255">
    <property type="entry name" value="SINGLE-STRANDED-DNA-SPECIFIC EXONUCLEASE RECJ"/>
    <property type="match status" value="1"/>
</dbReference>
<keyword evidence="4" id="KW-0378">Hydrolase</keyword>
<feature type="domain" description="DHHA1" evidence="7">
    <location>
        <begin position="374"/>
        <end position="468"/>
    </location>
</feature>
<dbReference type="Pfam" id="PF02272">
    <property type="entry name" value="DHHA1"/>
    <property type="match status" value="1"/>
</dbReference>
<evidence type="ECO:0000256" key="4">
    <source>
        <dbReference type="ARBA" id="ARBA00022801"/>
    </source>
</evidence>
<accession>A0ABV6ZTF1</accession>
<dbReference type="Gene3D" id="3.90.1640.30">
    <property type="match status" value="1"/>
</dbReference>
<dbReference type="GO" id="GO:0004527">
    <property type="term" value="F:exonuclease activity"/>
    <property type="evidence" value="ECO:0007669"/>
    <property type="project" value="UniProtKB-KW"/>
</dbReference>